<evidence type="ECO:0000313" key="11">
    <source>
        <dbReference type="EMBL" id="GIH61726.1"/>
    </source>
</evidence>
<evidence type="ECO:0000256" key="7">
    <source>
        <dbReference type="ARBA" id="ARBA00022840"/>
    </source>
</evidence>
<dbReference type="Gene3D" id="3.30.565.10">
    <property type="entry name" value="Histidine kinase-like ATPase, C-terminal domain"/>
    <property type="match status" value="1"/>
</dbReference>
<dbReference type="PANTHER" id="PTHR24421">
    <property type="entry name" value="NITRATE/NITRITE SENSOR PROTEIN NARX-RELATED"/>
    <property type="match status" value="1"/>
</dbReference>
<accession>A0ABQ4GJZ1</accession>
<dbReference type="EC" id="2.7.13.3" evidence="2"/>
<keyword evidence="4" id="KW-0808">Transferase</keyword>
<dbReference type="SUPFAM" id="SSF55874">
    <property type="entry name" value="ATPase domain of HSP90 chaperone/DNA topoisomerase II/histidine kinase"/>
    <property type="match status" value="1"/>
</dbReference>
<evidence type="ECO:0000256" key="2">
    <source>
        <dbReference type="ARBA" id="ARBA00012438"/>
    </source>
</evidence>
<evidence type="ECO:0000256" key="8">
    <source>
        <dbReference type="ARBA" id="ARBA00023012"/>
    </source>
</evidence>
<evidence type="ECO:0000256" key="4">
    <source>
        <dbReference type="ARBA" id="ARBA00022679"/>
    </source>
</evidence>
<feature type="domain" description="Signal transduction histidine kinase subgroup 3 dimerisation and phosphoacceptor" evidence="10">
    <location>
        <begin position="186"/>
        <end position="251"/>
    </location>
</feature>
<evidence type="ECO:0000256" key="9">
    <source>
        <dbReference type="SAM" id="Phobius"/>
    </source>
</evidence>
<dbReference type="InterPro" id="IPR011712">
    <property type="entry name" value="Sig_transdc_His_kin_sub3_dim/P"/>
</dbReference>
<keyword evidence="3" id="KW-0597">Phosphoprotein</keyword>
<dbReference type="EMBL" id="BOOF01000012">
    <property type="protein sequence ID" value="GIH61726.1"/>
    <property type="molecule type" value="Genomic_DNA"/>
</dbReference>
<keyword evidence="9" id="KW-1133">Transmembrane helix</keyword>
<dbReference type="Gene3D" id="1.20.5.1930">
    <property type="match status" value="1"/>
</dbReference>
<keyword evidence="9" id="KW-0472">Membrane</keyword>
<dbReference type="CDD" id="cd16917">
    <property type="entry name" value="HATPase_UhpB-NarQ-NarX-like"/>
    <property type="match status" value="1"/>
</dbReference>
<dbReference type="Pfam" id="PF07730">
    <property type="entry name" value="HisKA_3"/>
    <property type="match status" value="1"/>
</dbReference>
<comment type="caution">
    <text evidence="11">The sequence shown here is derived from an EMBL/GenBank/DDBJ whole genome shotgun (WGS) entry which is preliminary data.</text>
</comment>
<gene>
    <name evidence="11" type="ORF">Msi02_25430</name>
</gene>
<dbReference type="InterPro" id="IPR036890">
    <property type="entry name" value="HATPase_C_sf"/>
</dbReference>
<name>A0ABQ4GJZ1_9ACTN</name>
<keyword evidence="7" id="KW-0067">ATP-binding</keyword>
<comment type="catalytic activity">
    <reaction evidence="1">
        <text>ATP + protein L-histidine = ADP + protein N-phospho-L-histidine.</text>
        <dbReference type="EC" id="2.7.13.3"/>
    </reaction>
</comment>
<evidence type="ECO:0000259" key="10">
    <source>
        <dbReference type="Pfam" id="PF07730"/>
    </source>
</evidence>
<proteinExistence type="predicted"/>
<dbReference type="PANTHER" id="PTHR24421:SF10">
    <property type="entry name" value="NITRATE_NITRITE SENSOR PROTEIN NARQ"/>
    <property type="match status" value="1"/>
</dbReference>
<feature type="transmembrane region" description="Helical" evidence="9">
    <location>
        <begin position="16"/>
        <end position="35"/>
    </location>
</feature>
<sequence length="401" mass="42715">MDSSGTPRHRRSRRDWLVDSAMFVLAAAFAFYMSVDRLDTAPLPPAWLFPLDQFAGALGCAALWLRRRWPVGLAVTLVALSAVFEMVAGPMLAALFSVAVHRRPRTSGAVFGLSVPVSALFTWLRPEPSMPPLAMFTLGLALQGAATGWGLFVHHRRRLVLAQRDRAARMETEARLRAEQAQHQVREAIAREIHDVLGHRLSLLSVHAGALEFNPGADPADVARAARVIRESAHQALQDLREVIGVLRAPAGEPSAPTRPGLPTLADLRELVAESGRAGMRVELCDDLGAEETVPERVSRTAYRVVQEALTNARRHAPGAGVRVRVTGAPGEGLTVEVVNDAPAAVGRGAGSGGGHGLAGLAERVTLTGGRLEHGPVDGPMNGGGGGPGGWRVRAWLPWPA</sequence>
<evidence type="ECO:0000256" key="1">
    <source>
        <dbReference type="ARBA" id="ARBA00000085"/>
    </source>
</evidence>
<evidence type="ECO:0000256" key="3">
    <source>
        <dbReference type="ARBA" id="ARBA00022553"/>
    </source>
</evidence>
<feature type="transmembrane region" description="Helical" evidence="9">
    <location>
        <begin position="106"/>
        <end position="124"/>
    </location>
</feature>
<dbReference type="RefSeq" id="WP_204048517.1">
    <property type="nucleotide sequence ID" value="NZ_BOOF01000012.1"/>
</dbReference>
<organism evidence="11 12">
    <name type="scientific">Microbispora siamensis</name>
    <dbReference type="NCBI Taxonomy" id="564413"/>
    <lineage>
        <taxon>Bacteria</taxon>
        <taxon>Bacillati</taxon>
        <taxon>Actinomycetota</taxon>
        <taxon>Actinomycetes</taxon>
        <taxon>Streptosporangiales</taxon>
        <taxon>Streptosporangiaceae</taxon>
        <taxon>Microbispora</taxon>
    </lineage>
</organism>
<dbReference type="GO" id="GO:0016301">
    <property type="term" value="F:kinase activity"/>
    <property type="evidence" value="ECO:0007669"/>
    <property type="project" value="UniProtKB-KW"/>
</dbReference>
<keyword evidence="6 11" id="KW-0418">Kinase</keyword>
<reference evidence="11 12" key="1">
    <citation type="submission" date="2021-01" db="EMBL/GenBank/DDBJ databases">
        <title>Whole genome shotgun sequence of Microbispora siamensis NBRC 104113.</title>
        <authorList>
            <person name="Komaki H."/>
            <person name="Tamura T."/>
        </authorList>
    </citation>
    <scope>NUCLEOTIDE SEQUENCE [LARGE SCALE GENOMIC DNA]</scope>
    <source>
        <strain evidence="11 12">NBRC 104113</strain>
    </source>
</reference>
<dbReference type="InterPro" id="IPR050482">
    <property type="entry name" value="Sensor_HK_TwoCompSys"/>
</dbReference>
<protein>
    <recommendedName>
        <fullName evidence="2">histidine kinase</fullName>
        <ecNumber evidence="2">2.7.13.3</ecNumber>
    </recommendedName>
</protein>
<keyword evidence="5" id="KW-0547">Nucleotide-binding</keyword>
<evidence type="ECO:0000256" key="5">
    <source>
        <dbReference type="ARBA" id="ARBA00022741"/>
    </source>
</evidence>
<feature type="transmembrane region" description="Helical" evidence="9">
    <location>
        <begin position="77"/>
        <end position="100"/>
    </location>
</feature>
<evidence type="ECO:0000256" key="6">
    <source>
        <dbReference type="ARBA" id="ARBA00022777"/>
    </source>
</evidence>
<keyword evidence="12" id="KW-1185">Reference proteome</keyword>
<keyword evidence="9" id="KW-0812">Transmembrane</keyword>
<evidence type="ECO:0000313" key="12">
    <source>
        <dbReference type="Proteomes" id="UP000660454"/>
    </source>
</evidence>
<feature type="transmembrane region" description="Helical" evidence="9">
    <location>
        <begin position="133"/>
        <end position="152"/>
    </location>
</feature>
<dbReference type="Proteomes" id="UP000660454">
    <property type="component" value="Unassembled WGS sequence"/>
</dbReference>
<keyword evidence="8" id="KW-0902">Two-component regulatory system</keyword>